<dbReference type="RefSeq" id="WP_170127164.1">
    <property type="nucleotide sequence ID" value="NZ_PVZF01000004.1"/>
</dbReference>
<organism evidence="2 3">
    <name type="scientific">Kineococcus rhizosphaerae</name>
    <dbReference type="NCBI Taxonomy" id="559628"/>
    <lineage>
        <taxon>Bacteria</taxon>
        <taxon>Bacillati</taxon>
        <taxon>Actinomycetota</taxon>
        <taxon>Actinomycetes</taxon>
        <taxon>Kineosporiales</taxon>
        <taxon>Kineosporiaceae</taxon>
        <taxon>Kineococcus</taxon>
    </lineage>
</organism>
<evidence type="ECO:0000256" key="1">
    <source>
        <dbReference type="SAM" id="Phobius"/>
    </source>
</evidence>
<gene>
    <name evidence="2" type="ORF">CLV37_104210</name>
</gene>
<dbReference type="Proteomes" id="UP000238083">
    <property type="component" value="Unassembled WGS sequence"/>
</dbReference>
<reference evidence="2 3" key="1">
    <citation type="submission" date="2018-03" db="EMBL/GenBank/DDBJ databases">
        <title>Genomic Encyclopedia of Archaeal and Bacterial Type Strains, Phase II (KMG-II): from individual species to whole genera.</title>
        <authorList>
            <person name="Goeker M."/>
        </authorList>
    </citation>
    <scope>NUCLEOTIDE SEQUENCE [LARGE SCALE GENOMIC DNA]</scope>
    <source>
        <strain evidence="2 3">DSM 19711</strain>
    </source>
</reference>
<keyword evidence="1" id="KW-0472">Membrane</keyword>
<evidence type="ECO:0000313" key="2">
    <source>
        <dbReference type="EMBL" id="PRY15997.1"/>
    </source>
</evidence>
<name>A0A2T0R5K6_9ACTN</name>
<protein>
    <submittedName>
        <fullName evidence="2">Uncharacterized protein</fullName>
    </submittedName>
</protein>
<keyword evidence="1" id="KW-0812">Transmembrane</keyword>
<feature type="transmembrane region" description="Helical" evidence="1">
    <location>
        <begin position="12"/>
        <end position="37"/>
    </location>
</feature>
<evidence type="ECO:0000313" key="3">
    <source>
        <dbReference type="Proteomes" id="UP000238083"/>
    </source>
</evidence>
<keyword evidence="1" id="KW-1133">Transmembrane helix</keyword>
<accession>A0A2T0R5K6</accession>
<comment type="caution">
    <text evidence="2">The sequence shown here is derived from an EMBL/GenBank/DDBJ whole genome shotgun (WGS) entry which is preliminary data.</text>
</comment>
<dbReference type="PROSITE" id="PS51257">
    <property type="entry name" value="PROKAR_LIPOPROTEIN"/>
    <property type="match status" value="1"/>
</dbReference>
<keyword evidence="3" id="KW-1185">Reference proteome</keyword>
<sequence>MHDRDGGRHREAVRTVVAVTCIAGIAGAWLACGWLGAPGPGSRASR</sequence>
<proteinExistence type="predicted"/>
<dbReference type="EMBL" id="PVZF01000004">
    <property type="protein sequence ID" value="PRY15997.1"/>
    <property type="molecule type" value="Genomic_DNA"/>
</dbReference>
<dbReference type="AlphaFoldDB" id="A0A2T0R5K6"/>